<dbReference type="InterPro" id="IPR046347">
    <property type="entry name" value="bZIP_sf"/>
</dbReference>
<evidence type="ECO:0000256" key="2">
    <source>
        <dbReference type="SAM" id="MobiDB-lite"/>
    </source>
</evidence>
<dbReference type="PANTHER" id="PTHR37012">
    <property type="entry name" value="B-ZIP TRANSCRIPTION FACTOR (EUROFUNG)-RELATED"/>
    <property type="match status" value="1"/>
</dbReference>
<evidence type="ECO:0000313" key="3">
    <source>
        <dbReference type="EMBL" id="ORY10619.1"/>
    </source>
</evidence>
<organism evidence="3 4">
    <name type="scientific">Clohesyomyces aquaticus</name>
    <dbReference type="NCBI Taxonomy" id="1231657"/>
    <lineage>
        <taxon>Eukaryota</taxon>
        <taxon>Fungi</taxon>
        <taxon>Dikarya</taxon>
        <taxon>Ascomycota</taxon>
        <taxon>Pezizomycotina</taxon>
        <taxon>Dothideomycetes</taxon>
        <taxon>Pleosporomycetidae</taxon>
        <taxon>Pleosporales</taxon>
        <taxon>Lindgomycetaceae</taxon>
        <taxon>Clohesyomyces</taxon>
    </lineage>
</organism>
<dbReference type="Gene3D" id="1.20.5.170">
    <property type="match status" value="1"/>
</dbReference>
<dbReference type="PANTHER" id="PTHR37012:SF7">
    <property type="entry name" value="B-ZIP TRANSCRIPTION FACTOR (EUROFUNG)-RELATED"/>
    <property type="match status" value="1"/>
</dbReference>
<feature type="region of interest" description="Disordered" evidence="2">
    <location>
        <begin position="109"/>
        <end position="179"/>
    </location>
</feature>
<dbReference type="AlphaFoldDB" id="A0A1Y1ZK97"/>
<comment type="caution">
    <text evidence="3">The sequence shown here is derived from an EMBL/GenBank/DDBJ whole genome shotgun (WGS) entry which is preliminary data.</text>
</comment>
<dbReference type="EMBL" id="MCFA01000070">
    <property type="protein sequence ID" value="ORY10619.1"/>
    <property type="molecule type" value="Genomic_DNA"/>
</dbReference>
<evidence type="ECO:0008006" key="5">
    <source>
        <dbReference type="Google" id="ProtNLM"/>
    </source>
</evidence>
<name>A0A1Y1ZK97_9PLEO</name>
<evidence type="ECO:0000313" key="4">
    <source>
        <dbReference type="Proteomes" id="UP000193144"/>
    </source>
</evidence>
<feature type="compositionally biased region" description="Low complexity" evidence="2">
    <location>
        <begin position="154"/>
        <end position="163"/>
    </location>
</feature>
<gene>
    <name evidence="3" type="ORF">BCR34DRAFT_654486</name>
</gene>
<accession>A0A1Y1ZK97</accession>
<dbReference type="CDD" id="cd14688">
    <property type="entry name" value="bZIP_YAP"/>
    <property type="match status" value="1"/>
</dbReference>
<feature type="compositionally biased region" description="Basic and acidic residues" evidence="2">
    <location>
        <begin position="31"/>
        <end position="50"/>
    </location>
</feature>
<reference evidence="3 4" key="1">
    <citation type="submission" date="2016-07" db="EMBL/GenBank/DDBJ databases">
        <title>Pervasive Adenine N6-methylation of Active Genes in Fungi.</title>
        <authorList>
            <consortium name="DOE Joint Genome Institute"/>
            <person name="Mondo S.J."/>
            <person name="Dannebaum R.O."/>
            <person name="Kuo R.C."/>
            <person name="Labutti K."/>
            <person name="Haridas S."/>
            <person name="Kuo A."/>
            <person name="Salamov A."/>
            <person name="Ahrendt S.R."/>
            <person name="Lipzen A."/>
            <person name="Sullivan W."/>
            <person name="Andreopoulos W.B."/>
            <person name="Clum A."/>
            <person name="Lindquist E."/>
            <person name="Daum C."/>
            <person name="Ramamoorthy G.K."/>
            <person name="Gryganskyi A."/>
            <person name="Culley D."/>
            <person name="Magnuson J.K."/>
            <person name="James T.Y."/>
            <person name="O'Malley M.A."/>
            <person name="Stajich J.E."/>
            <person name="Spatafora J.W."/>
            <person name="Visel A."/>
            <person name="Grigoriev I.V."/>
        </authorList>
    </citation>
    <scope>NUCLEOTIDE SEQUENCE [LARGE SCALE GENOMIC DNA]</scope>
    <source>
        <strain evidence="3 4">CBS 115471</strain>
    </source>
</reference>
<dbReference type="Proteomes" id="UP000193144">
    <property type="component" value="Unassembled WGS sequence"/>
</dbReference>
<protein>
    <recommendedName>
        <fullName evidence="5">BZIP domain-containing protein</fullName>
    </recommendedName>
</protein>
<proteinExistence type="predicted"/>
<keyword evidence="4" id="KW-1185">Reference proteome</keyword>
<feature type="coiled-coil region" evidence="1">
    <location>
        <begin position="50"/>
        <end position="103"/>
    </location>
</feature>
<keyword evidence="1" id="KW-0175">Coiled coil</keyword>
<dbReference type="SUPFAM" id="SSF57959">
    <property type="entry name" value="Leucine zipper domain"/>
    <property type="match status" value="1"/>
</dbReference>
<feature type="region of interest" description="Disordered" evidence="2">
    <location>
        <begin position="1"/>
        <end position="50"/>
    </location>
</feature>
<dbReference type="InterPro" id="IPR021833">
    <property type="entry name" value="DUF3425"/>
</dbReference>
<dbReference type="GO" id="GO:0003700">
    <property type="term" value="F:DNA-binding transcription factor activity"/>
    <property type="evidence" value="ECO:0007669"/>
    <property type="project" value="InterPro"/>
</dbReference>
<dbReference type="OrthoDB" id="5086080at2759"/>
<dbReference type="Pfam" id="PF11905">
    <property type="entry name" value="DUF3425"/>
    <property type="match status" value="1"/>
</dbReference>
<dbReference type="STRING" id="1231657.A0A1Y1ZK97"/>
<evidence type="ECO:0000256" key="1">
    <source>
        <dbReference type="SAM" id="Coils"/>
    </source>
</evidence>
<sequence length="483" mass="55075">MVNRRASDADPPATPIAPVVKRKRRASCLGEQERRERKRAIDREAQRSLREKTKTHIAELERTIQILRDQDRNGATVSLLSEIDGLRAENERLRDIIDSVKSVVGGEFFARGGQNPAPPGSDASPSATGKSPRPGTNPISNPATQTDRKPQPSSPKQISPEPITHQFDSIDFGDMPTTTGTVDLDGMTVMTDLTPSHLNMGLNLDLDPVEEIPEDGNMLDVPDSPTTAAFAPFISEIFGPNYCPSPVVLHFGEPTRPSTPSGQNSQCPIWKKSNELFGKVFNYRPGTATLNSDHIEAGLLYVGIKQGWASFNEWTQSPALKILKEVDEFLFCHLPRMERLAVAYKSFKLLKYYLNASQEELNKVPEWLRPSPSQARTKHPIALDFFAWPTLRDRLVQKHHDIFQTEDLSRCYSHYLKFDWPFSFEDAFFYDEMIQAYYPSPLFERYHRDLKYWTVTEKFYEKFPEMMNDIEGDRRRFSEVEVN</sequence>